<accession>A0A165HGA0</accession>
<dbReference type="GO" id="GO:0003677">
    <property type="term" value="F:DNA binding"/>
    <property type="evidence" value="ECO:0007669"/>
    <property type="project" value="InterPro"/>
</dbReference>
<name>A0A165HGA0_9BACL</name>
<organism evidence="2 3">
    <name type="scientific">Bhargavaea cecembensis</name>
    <dbReference type="NCBI Taxonomy" id="394098"/>
    <lineage>
        <taxon>Bacteria</taxon>
        <taxon>Bacillati</taxon>
        <taxon>Bacillota</taxon>
        <taxon>Bacilli</taxon>
        <taxon>Bacillales</taxon>
        <taxon>Caryophanaceae</taxon>
        <taxon>Bhargavaea</taxon>
    </lineage>
</organism>
<feature type="domain" description="HTH cro/C1-type" evidence="1">
    <location>
        <begin position="12"/>
        <end position="66"/>
    </location>
</feature>
<dbReference type="PROSITE" id="PS50943">
    <property type="entry name" value="HTH_CROC1"/>
    <property type="match status" value="1"/>
</dbReference>
<sequence>MAWNQAAFGRRLKALREQEGLSMLAFGKEIGTSASRIKHWEEGKSAPSASWIVTISERFGVSAESLLTGELKREIESGATEPASAGGSEEANLDELADSLIRAGDKRYGERDGREKMIKDITARLPGMSVQDLRELLIITVLKSRYD</sequence>
<evidence type="ECO:0000313" key="3">
    <source>
        <dbReference type="Proteomes" id="UP000076490"/>
    </source>
</evidence>
<dbReference type="InterPro" id="IPR010982">
    <property type="entry name" value="Lambda_DNA-bd_dom_sf"/>
</dbReference>
<reference evidence="2 3" key="1">
    <citation type="submission" date="2016-01" db="EMBL/GenBank/DDBJ databases">
        <title>Whole genome sequencing of Bhargavaea cecembensis T14.</title>
        <authorList>
            <person name="Hong K.W."/>
        </authorList>
    </citation>
    <scope>NUCLEOTIDE SEQUENCE [LARGE SCALE GENOMIC DNA]</scope>
    <source>
        <strain evidence="2 3">T14</strain>
    </source>
</reference>
<dbReference type="Gene3D" id="1.10.260.40">
    <property type="entry name" value="lambda repressor-like DNA-binding domains"/>
    <property type="match status" value="1"/>
</dbReference>
<dbReference type="Pfam" id="PF12844">
    <property type="entry name" value="HTH_19"/>
    <property type="match status" value="1"/>
</dbReference>
<proteinExistence type="predicted"/>
<dbReference type="AlphaFoldDB" id="A0A165HGA0"/>
<comment type="caution">
    <text evidence="2">The sequence shown here is derived from an EMBL/GenBank/DDBJ whole genome shotgun (WGS) entry which is preliminary data.</text>
</comment>
<evidence type="ECO:0000313" key="2">
    <source>
        <dbReference type="EMBL" id="KZE39849.1"/>
    </source>
</evidence>
<dbReference type="Proteomes" id="UP000076490">
    <property type="component" value="Unassembled WGS sequence"/>
</dbReference>
<evidence type="ECO:0000259" key="1">
    <source>
        <dbReference type="PROSITE" id="PS50943"/>
    </source>
</evidence>
<gene>
    <name evidence="2" type="ORF">AV656_00715</name>
</gene>
<dbReference type="SMART" id="SM00530">
    <property type="entry name" value="HTH_XRE"/>
    <property type="match status" value="1"/>
</dbReference>
<dbReference type="InterPro" id="IPR001387">
    <property type="entry name" value="Cro/C1-type_HTH"/>
</dbReference>
<dbReference type="SUPFAM" id="SSF47413">
    <property type="entry name" value="lambda repressor-like DNA-binding domains"/>
    <property type="match status" value="1"/>
</dbReference>
<dbReference type="EMBL" id="LQNT01000001">
    <property type="protein sequence ID" value="KZE39849.1"/>
    <property type="molecule type" value="Genomic_DNA"/>
</dbReference>
<dbReference type="CDD" id="cd00093">
    <property type="entry name" value="HTH_XRE"/>
    <property type="match status" value="1"/>
</dbReference>
<protein>
    <recommendedName>
        <fullName evidence="1">HTH cro/C1-type domain-containing protein</fullName>
    </recommendedName>
</protein>
<dbReference type="RefSeq" id="WP_063177856.1">
    <property type="nucleotide sequence ID" value="NZ_LQNT01000001.1"/>
</dbReference>